<dbReference type="PANTHER" id="PTHR46558:SF4">
    <property type="entry name" value="DNA-BIDING PHAGE PROTEIN"/>
    <property type="match status" value="1"/>
</dbReference>
<evidence type="ECO:0000313" key="4">
    <source>
        <dbReference type="EMBL" id="MBV3393619.1"/>
    </source>
</evidence>
<comment type="caution">
    <text evidence="3">The sequence shown here is derived from an EMBL/GenBank/DDBJ whole genome shotgun (WGS) entry which is preliminary data.</text>
</comment>
<dbReference type="Proteomes" id="UP001196408">
    <property type="component" value="Unassembled WGS sequence"/>
</dbReference>
<feature type="domain" description="HTH cro/C1-type" evidence="2">
    <location>
        <begin position="6"/>
        <end position="34"/>
    </location>
</feature>
<reference evidence="3 6" key="1">
    <citation type="submission" date="2021-06" db="EMBL/GenBank/DDBJ databases">
        <title>Collection of gut derived symbiotic bacterial strains cultured from healthy donors.</title>
        <authorList>
            <person name="Lin H."/>
            <person name="Littmann E."/>
            <person name="Pamer E.G."/>
        </authorList>
    </citation>
    <scope>NUCLEOTIDE SEQUENCE</scope>
    <source>
        <strain evidence="4 6">MSK.21.70</strain>
        <strain evidence="3">MSK.21.82</strain>
    </source>
</reference>
<keyword evidence="1" id="KW-0238">DNA-binding</keyword>
<dbReference type="PROSITE" id="PS50943">
    <property type="entry name" value="HTH_CROC1"/>
    <property type="match status" value="1"/>
</dbReference>
<evidence type="ECO:0000313" key="5">
    <source>
        <dbReference type="Proteomes" id="UP001196408"/>
    </source>
</evidence>
<protein>
    <submittedName>
        <fullName evidence="3">Helix-turn-helix domain-containing protein</fullName>
    </submittedName>
</protein>
<name>A0AAW4N0N5_9FIRM</name>
<proteinExistence type="predicted"/>
<dbReference type="EMBL" id="JAHOEF010000094">
    <property type="protein sequence ID" value="MBV3383589.1"/>
    <property type="molecule type" value="Genomic_DNA"/>
</dbReference>
<gene>
    <name evidence="3" type="ORF">KSV97_10295</name>
    <name evidence="4" type="ORF">KSW06_10265</name>
</gene>
<evidence type="ECO:0000256" key="1">
    <source>
        <dbReference type="ARBA" id="ARBA00023125"/>
    </source>
</evidence>
<organism evidence="3 5">
    <name type="scientific">Catenibacterium mitsuokai</name>
    <dbReference type="NCBI Taxonomy" id="100886"/>
    <lineage>
        <taxon>Bacteria</taxon>
        <taxon>Bacillati</taxon>
        <taxon>Bacillota</taxon>
        <taxon>Erysipelotrichia</taxon>
        <taxon>Erysipelotrichales</taxon>
        <taxon>Coprobacillaceae</taxon>
        <taxon>Catenibacterium</taxon>
    </lineage>
</organism>
<evidence type="ECO:0000313" key="6">
    <source>
        <dbReference type="Proteomes" id="UP001197492"/>
    </source>
</evidence>
<dbReference type="GO" id="GO:0003677">
    <property type="term" value="F:DNA binding"/>
    <property type="evidence" value="ECO:0007669"/>
    <property type="project" value="UniProtKB-KW"/>
</dbReference>
<dbReference type="EMBL" id="JAHOEL010000094">
    <property type="protein sequence ID" value="MBV3393619.1"/>
    <property type="molecule type" value="Genomic_DNA"/>
</dbReference>
<accession>A0AAW4N0N5</accession>
<dbReference type="InterPro" id="IPR001387">
    <property type="entry name" value="Cro/C1-type_HTH"/>
</dbReference>
<dbReference type="PANTHER" id="PTHR46558">
    <property type="entry name" value="TRACRIPTIONAL REGULATORY PROTEIN-RELATED-RELATED"/>
    <property type="match status" value="1"/>
</dbReference>
<evidence type="ECO:0000313" key="3">
    <source>
        <dbReference type="EMBL" id="MBV3383589.1"/>
    </source>
</evidence>
<dbReference type="CDD" id="cd00093">
    <property type="entry name" value="HTH_XRE"/>
    <property type="match status" value="1"/>
</dbReference>
<dbReference type="Pfam" id="PF01381">
    <property type="entry name" value="HTH_3"/>
    <property type="match status" value="1"/>
</dbReference>
<sequence length="34" mass="4002">MLSNNLKRFRKQKGLTQENVAEALNVVRQTISKW</sequence>
<keyword evidence="6" id="KW-1185">Reference proteome</keyword>
<dbReference type="AlphaFoldDB" id="A0AAW4N0N5"/>
<dbReference type="Proteomes" id="UP001197492">
    <property type="component" value="Unassembled WGS sequence"/>
</dbReference>
<evidence type="ECO:0000259" key="2">
    <source>
        <dbReference type="PROSITE" id="PS50943"/>
    </source>
</evidence>
<dbReference type="RefSeq" id="WP_217748246.1">
    <property type="nucleotide sequence ID" value="NZ_JAHOEB010000095.1"/>
</dbReference>